<proteinExistence type="predicted"/>
<evidence type="ECO:0000256" key="1">
    <source>
        <dbReference type="SAM" id="Phobius"/>
    </source>
</evidence>
<keyword evidence="1" id="KW-0812">Transmembrane</keyword>
<name>A0A478FTB7_9MOLU</name>
<sequence>MAHLGYIAASIGVVVVATAAGWGVSNLLISSMPAYVVLSEGVPNGTTYTDDNIGKIYGDYLIAPYGSNESKNSAGDSNSNNNKEWWEWSYALFQEDLKSESLQEWSDEFREIESAFSTTSALDDSPKKDLNQVCEAVYKKNKKDLKPSKDKPNNAKLINNFWRYCSFFHTKPRTIEENQDKYDGVNKYGNLKKSSLISTDLGKWEWNASFWEARNKEFLGNNGEKSNTKATKGSKFELKGDEEEKHIKDICSNAYNSEKDNNNDYPEADVTRFCTLEGK</sequence>
<dbReference type="AlphaFoldDB" id="A0A478FTB7"/>
<organism evidence="2 3">
    <name type="scientific">Candidatus Mycoplasma haematohominis</name>
    <dbReference type="NCBI Taxonomy" id="1494318"/>
    <lineage>
        <taxon>Bacteria</taxon>
        <taxon>Bacillati</taxon>
        <taxon>Mycoplasmatota</taxon>
        <taxon>Mollicutes</taxon>
        <taxon>Mycoplasmataceae</taxon>
        <taxon>Mycoplasma</taxon>
    </lineage>
</organism>
<dbReference type="Proteomes" id="UP000324831">
    <property type="component" value="Unassembled WGS sequence"/>
</dbReference>
<evidence type="ECO:0000313" key="3">
    <source>
        <dbReference type="Proteomes" id="UP000324831"/>
    </source>
</evidence>
<comment type="caution">
    <text evidence="2">The sequence shown here is derived from an EMBL/GenBank/DDBJ whole genome shotgun (WGS) entry which is preliminary data.</text>
</comment>
<feature type="transmembrane region" description="Helical" evidence="1">
    <location>
        <begin position="6"/>
        <end position="29"/>
    </location>
</feature>
<keyword evidence="1" id="KW-1133">Transmembrane helix</keyword>
<gene>
    <name evidence="2" type="ORF">MHSWG343_06330</name>
</gene>
<evidence type="ECO:0000313" key="2">
    <source>
        <dbReference type="EMBL" id="GCE63636.1"/>
    </source>
</evidence>
<keyword evidence="1" id="KW-0472">Membrane</keyword>
<accession>A0A478FTB7</accession>
<dbReference type="EMBL" id="BIMN01000003">
    <property type="protein sequence ID" value="GCE63636.1"/>
    <property type="molecule type" value="Genomic_DNA"/>
</dbReference>
<reference evidence="2 3" key="1">
    <citation type="submission" date="2019-01" db="EMBL/GenBank/DDBJ databases">
        <title>Draft genome sequences of Candidatus Mycoplasma haemohominis SWG34-3 identified from a patient with pyrexia, anemia and liver dysfunction.</title>
        <authorList>
            <person name="Sekizuka T."/>
            <person name="Hattori N."/>
            <person name="Katano H."/>
            <person name="Takuma T."/>
            <person name="Ito T."/>
            <person name="Arai N."/>
            <person name="Yanai R."/>
            <person name="Ishii S."/>
            <person name="Miura Y."/>
            <person name="Tokunaga T."/>
            <person name="Watanabe H."/>
            <person name="Nomura N."/>
            <person name="Eguchi J."/>
            <person name="Arai T."/>
            <person name="Hasegawa H."/>
            <person name="Nakamaki T."/>
            <person name="Wakita T."/>
            <person name="Niki Y."/>
            <person name="Kuroda M."/>
        </authorList>
    </citation>
    <scope>NUCLEOTIDE SEQUENCE [LARGE SCALE GENOMIC DNA]</scope>
    <source>
        <strain evidence="2">SWG34-3</strain>
    </source>
</reference>
<protein>
    <submittedName>
        <fullName evidence="2">Uncharacterized protein</fullName>
    </submittedName>
</protein>